<evidence type="ECO:0000313" key="2">
    <source>
        <dbReference type="EMBL" id="KAJ1191840.1"/>
    </source>
</evidence>
<evidence type="ECO:0000256" key="1">
    <source>
        <dbReference type="SAM" id="MobiDB-lite"/>
    </source>
</evidence>
<dbReference type="Proteomes" id="UP001066276">
    <property type="component" value="Chromosome 2_2"/>
</dbReference>
<sequence>MRPRAEARDSEQEPMTGSSGKSQTGDRCGSRRCLQACTSMSLMQLGKQEVRKSGRERHGALSETAAQWTAVFSLQRCNTEPTHFTPDRQILRRA</sequence>
<feature type="compositionally biased region" description="Polar residues" evidence="1">
    <location>
        <begin position="13"/>
        <end position="25"/>
    </location>
</feature>
<evidence type="ECO:0000313" key="3">
    <source>
        <dbReference type="Proteomes" id="UP001066276"/>
    </source>
</evidence>
<accession>A0AAV7URZ7</accession>
<organism evidence="2 3">
    <name type="scientific">Pleurodeles waltl</name>
    <name type="common">Iberian ribbed newt</name>
    <dbReference type="NCBI Taxonomy" id="8319"/>
    <lineage>
        <taxon>Eukaryota</taxon>
        <taxon>Metazoa</taxon>
        <taxon>Chordata</taxon>
        <taxon>Craniata</taxon>
        <taxon>Vertebrata</taxon>
        <taxon>Euteleostomi</taxon>
        <taxon>Amphibia</taxon>
        <taxon>Batrachia</taxon>
        <taxon>Caudata</taxon>
        <taxon>Salamandroidea</taxon>
        <taxon>Salamandridae</taxon>
        <taxon>Pleurodelinae</taxon>
        <taxon>Pleurodeles</taxon>
    </lineage>
</organism>
<feature type="compositionally biased region" description="Basic and acidic residues" evidence="1">
    <location>
        <begin position="1"/>
        <end position="11"/>
    </location>
</feature>
<feature type="region of interest" description="Disordered" evidence="1">
    <location>
        <begin position="1"/>
        <end position="29"/>
    </location>
</feature>
<proteinExistence type="predicted"/>
<keyword evidence="3" id="KW-1185">Reference proteome</keyword>
<name>A0AAV7URZ7_PLEWA</name>
<gene>
    <name evidence="2" type="ORF">NDU88_001155</name>
</gene>
<dbReference type="AlphaFoldDB" id="A0AAV7URZ7"/>
<dbReference type="EMBL" id="JANPWB010000004">
    <property type="protein sequence ID" value="KAJ1191840.1"/>
    <property type="molecule type" value="Genomic_DNA"/>
</dbReference>
<protein>
    <submittedName>
        <fullName evidence="2">Uncharacterized protein</fullName>
    </submittedName>
</protein>
<comment type="caution">
    <text evidence="2">The sequence shown here is derived from an EMBL/GenBank/DDBJ whole genome shotgun (WGS) entry which is preliminary data.</text>
</comment>
<reference evidence="2" key="1">
    <citation type="journal article" date="2022" name="bioRxiv">
        <title>Sequencing and chromosome-scale assembly of the giantPleurodeles waltlgenome.</title>
        <authorList>
            <person name="Brown T."/>
            <person name="Elewa A."/>
            <person name="Iarovenko S."/>
            <person name="Subramanian E."/>
            <person name="Araus A.J."/>
            <person name="Petzold A."/>
            <person name="Susuki M."/>
            <person name="Suzuki K.-i.T."/>
            <person name="Hayashi T."/>
            <person name="Toyoda A."/>
            <person name="Oliveira C."/>
            <person name="Osipova E."/>
            <person name="Leigh N.D."/>
            <person name="Simon A."/>
            <person name="Yun M.H."/>
        </authorList>
    </citation>
    <scope>NUCLEOTIDE SEQUENCE</scope>
    <source>
        <strain evidence="2">20211129_DDA</strain>
        <tissue evidence="2">Liver</tissue>
    </source>
</reference>